<dbReference type="CDD" id="cd00727">
    <property type="entry name" value="malate_synt_A"/>
    <property type="match status" value="1"/>
</dbReference>
<comment type="similarity">
    <text evidence="1">Belongs to the malate synthase family.</text>
</comment>
<dbReference type="PANTHER" id="PTHR42902">
    <property type="entry name" value="MALATE SYNTHASE"/>
    <property type="match status" value="1"/>
</dbReference>
<evidence type="ECO:0000256" key="6">
    <source>
        <dbReference type="ARBA" id="ARBA00047918"/>
    </source>
</evidence>
<dbReference type="InterPro" id="IPR001465">
    <property type="entry name" value="Malate_synthase_TIM"/>
</dbReference>
<feature type="domain" description="Malate synthase TIM barrel" evidence="8">
    <location>
        <begin position="166"/>
        <end position="407"/>
    </location>
</feature>
<evidence type="ECO:0000259" key="10">
    <source>
        <dbReference type="Pfam" id="PF20659"/>
    </source>
</evidence>
<dbReference type="InterPro" id="IPR044856">
    <property type="entry name" value="Malate_synth_C_sf"/>
</dbReference>
<feature type="domain" description="Malate synthase N-terminal" evidence="9">
    <location>
        <begin position="14"/>
        <end position="67"/>
    </location>
</feature>
<evidence type="ECO:0000256" key="3">
    <source>
        <dbReference type="ARBA" id="ARBA00022435"/>
    </source>
</evidence>
<evidence type="ECO:0000259" key="9">
    <source>
        <dbReference type="Pfam" id="PF20656"/>
    </source>
</evidence>
<keyword evidence="3" id="KW-0329">Glyoxylate bypass</keyword>
<dbReference type="Pfam" id="PF20659">
    <property type="entry name" value="MS_C"/>
    <property type="match status" value="1"/>
</dbReference>
<dbReference type="FunFam" id="1.20.1220.12:FF:000001">
    <property type="entry name" value="Malate synthase"/>
    <property type="match status" value="1"/>
</dbReference>
<name>A0A364Y433_9BACT</name>
<dbReference type="FunFam" id="3.20.20.360:FF:000001">
    <property type="entry name" value="Malate synthase"/>
    <property type="match status" value="1"/>
</dbReference>
<keyword evidence="11" id="KW-0012">Acyltransferase</keyword>
<sequence length="536" mass="60912">MEQTLTKPAQAVNYQLIAPLKPGYEVVFSAEALAFITELHRLFNSRRLELLEARKQRQQKINAGQFLETVHEASPFRDADWKADPVPACLQDRRVEITGPVDRKMIVNALNSGAKVFMADFEDSTSPTWENIAEGQCNLYDAVRKQIDFVSADGKSYRLKNNVAVLKVRPRGWHLDEAHIIIDGEPASASLVDFGIFFFHNAHILAANQEGPFYYLPKMESHLEARLWDNVFAHAEQMLSIKHGTIKATVLIETITAAFEMEEIIYELQEHIAGLNAGRWDYIFSIVKKFHAFPQYITPDRSTITMDVPFMKAYAQQLVNVCHRRGTHAIGGMSAFIPSKDENINAVAFEKVRTDKEREASQGYDGTWVAHPKLVDVAMEIFDSHLGDRKNQKEVVRPHQFVPEDLLKVSSLQATITEAGFRTNINISLLYIESWLRGTGAAALYNLMEDAATAEISRAQLWQWINHKASLQDGRQITSDLYLQICKEEYQTIVKSFLAARHEIDRLATAKHILDRLVLGKSFEDFLTTQAYPYII</sequence>
<organism evidence="11 12">
    <name type="scientific">Pseudochryseolinea flava</name>
    <dbReference type="NCBI Taxonomy" id="2059302"/>
    <lineage>
        <taxon>Bacteria</taxon>
        <taxon>Pseudomonadati</taxon>
        <taxon>Bacteroidota</taxon>
        <taxon>Cytophagia</taxon>
        <taxon>Cytophagales</taxon>
        <taxon>Fulvivirgaceae</taxon>
        <taxon>Pseudochryseolinea</taxon>
    </lineage>
</organism>
<dbReference type="GO" id="GO:0005737">
    <property type="term" value="C:cytoplasm"/>
    <property type="evidence" value="ECO:0007669"/>
    <property type="project" value="TreeGrafter"/>
</dbReference>
<evidence type="ECO:0000313" key="11">
    <source>
        <dbReference type="EMBL" id="RAW00948.1"/>
    </source>
</evidence>
<evidence type="ECO:0000256" key="4">
    <source>
        <dbReference type="ARBA" id="ARBA00022532"/>
    </source>
</evidence>
<dbReference type="PANTHER" id="PTHR42902:SF1">
    <property type="entry name" value="MALATE SYNTHASE 1-RELATED"/>
    <property type="match status" value="1"/>
</dbReference>
<dbReference type="RefSeq" id="WP_112747104.1">
    <property type="nucleotide sequence ID" value="NZ_QMFY01000005.1"/>
</dbReference>
<dbReference type="Proteomes" id="UP000251889">
    <property type="component" value="Unassembled WGS sequence"/>
</dbReference>
<evidence type="ECO:0000256" key="1">
    <source>
        <dbReference type="ARBA" id="ARBA00006394"/>
    </source>
</evidence>
<dbReference type="GO" id="GO:0004474">
    <property type="term" value="F:malate synthase activity"/>
    <property type="evidence" value="ECO:0007669"/>
    <property type="project" value="UniProtKB-EC"/>
</dbReference>
<accession>A0A364Y433</accession>
<dbReference type="PIRSF" id="PIRSF001363">
    <property type="entry name" value="Malate_synth"/>
    <property type="match status" value="1"/>
</dbReference>
<dbReference type="InterPro" id="IPR006252">
    <property type="entry name" value="Malate_synthA"/>
</dbReference>
<dbReference type="NCBIfam" id="TIGR01344">
    <property type="entry name" value="malate_syn_A"/>
    <property type="match status" value="1"/>
</dbReference>
<dbReference type="GO" id="GO:0006097">
    <property type="term" value="P:glyoxylate cycle"/>
    <property type="evidence" value="ECO:0007669"/>
    <property type="project" value="UniProtKB-KW"/>
</dbReference>
<reference evidence="11 12" key="1">
    <citation type="submission" date="2018-06" db="EMBL/GenBank/DDBJ databases">
        <title>Chryseolinea flavus sp. nov., a member of the phylum Bacteroidetes isolated from soil.</title>
        <authorList>
            <person name="Li Y."/>
            <person name="Wang J."/>
        </authorList>
    </citation>
    <scope>NUCLEOTIDE SEQUENCE [LARGE SCALE GENOMIC DNA]</scope>
    <source>
        <strain evidence="11 12">SDU1-6</strain>
    </source>
</reference>
<evidence type="ECO:0000313" key="12">
    <source>
        <dbReference type="Proteomes" id="UP000251889"/>
    </source>
</evidence>
<comment type="catalytic activity">
    <reaction evidence="6">
        <text>glyoxylate + acetyl-CoA + H2O = (S)-malate + CoA + H(+)</text>
        <dbReference type="Rhea" id="RHEA:18181"/>
        <dbReference type="ChEBI" id="CHEBI:15377"/>
        <dbReference type="ChEBI" id="CHEBI:15378"/>
        <dbReference type="ChEBI" id="CHEBI:15589"/>
        <dbReference type="ChEBI" id="CHEBI:36655"/>
        <dbReference type="ChEBI" id="CHEBI:57287"/>
        <dbReference type="ChEBI" id="CHEBI:57288"/>
        <dbReference type="EC" id="2.3.3.9"/>
    </reaction>
</comment>
<dbReference type="Pfam" id="PF20656">
    <property type="entry name" value="MS_N"/>
    <property type="match status" value="1"/>
</dbReference>
<dbReference type="InterPro" id="IPR048355">
    <property type="entry name" value="MS_C"/>
</dbReference>
<dbReference type="EMBL" id="QMFY01000005">
    <property type="protein sequence ID" value="RAW00948.1"/>
    <property type="molecule type" value="Genomic_DNA"/>
</dbReference>
<dbReference type="Gene3D" id="1.20.1220.12">
    <property type="entry name" value="Malate synthase, domain III"/>
    <property type="match status" value="1"/>
</dbReference>
<evidence type="ECO:0000256" key="7">
    <source>
        <dbReference type="PIRSR" id="PIRSR001363-1"/>
    </source>
</evidence>
<keyword evidence="5 11" id="KW-0808">Transferase</keyword>
<dbReference type="GO" id="GO:0006099">
    <property type="term" value="P:tricarboxylic acid cycle"/>
    <property type="evidence" value="ECO:0007669"/>
    <property type="project" value="UniProtKB-KW"/>
</dbReference>
<dbReference type="Gene3D" id="3.20.20.360">
    <property type="entry name" value="Malate synthase, domain 3"/>
    <property type="match status" value="1"/>
</dbReference>
<dbReference type="InterPro" id="IPR048356">
    <property type="entry name" value="MS_N"/>
</dbReference>
<dbReference type="InterPro" id="IPR011076">
    <property type="entry name" value="Malate_synth_sf"/>
</dbReference>
<proteinExistence type="inferred from homology"/>
<feature type="domain" description="Malate synthase C-terminal" evidence="10">
    <location>
        <begin position="416"/>
        <end position="533"/>
    </location>
</feature>
<gene>
    <name evidence="11" type="ORF">DQQ10_11960</name>
</gene>
<feature type="active site" description="Proton donor" evidence="7">
    <location>
        <position position="450"/>
    </location>
</feature>
<protein>
    <recommendedName>
        <fullName evidence="2">malate synthase</fullName>
        <ecNumber evidence="2">2.3.3.9</ecNumber>
    </recommendedName>
</protein>
<feature type="active site" description="Proton acceptor" evidence="7">
    <location>
        <position position="169"/>
    </location>
</feature>
<evidence type="ECO:0000256" key="5">
    <source>
        <dbReference type="ARBA" id="ARBA00022679"/>
    </source>
</evidence>
<keyword evidence="4" id="KW-0816">Tricarboxylic acid cycle</keyword>
<dbReference type="Pfam" id="PF01274">
    <property type="entry name" value="MS_TIM-barrel"/>
    <property type="match status" value="1"/>
</dbReference>
<dbReference type="SUPFAM" id="SSF51645">
    <property type="entry name" value="Malate synthase G"/>
    <property type="match status" value="1"/>
</dbReference>
<dbReference type="OrthoDB" id="9768429at2"/>
<evidence type="ECO:0000256" key="2">
    <source>
        <dbReference type="ARBA" id="ARBA00012636"/>
    </source>
</evidence>
<dbReference type="AlphaFoldDB" id="A0A364Y433"/>
<dbReference type="InterPro" id="IPR046363">
    <property type="entry name" value="MS_N_TIM-barrel_dom"/>
</dbReference>
<evidence type="ECO:0000259" key="8">
    <source>
        <dbReference type="Pfam" id="PF01274"/>
    </source>
</evidence>
<dbReference type="EC" id="2.3.3.9" evidence="2"/>
<comment type="caution">
    <text evidence="11">The sequence shown here is derived from an EMBL/GenBank/DDBJ whole genome shotgun (WGS) entry which is preliminary data.</text>
</comment>
<keyword evidence="12" id="KW-1185">Reference proteome</keyword>